<evidence type="ECO:0000256" key="1">
    <source>
        <dbReference type="ARBA" id="ARBA00009437"/>
    </source>
</evidence>
<dbReference type="PANTHER" id="PTHR30419:SF8">
    <property type="entry name" value="NITROGEN ASSIMILATION TRANSCRIPTIONAL ACTIVATOR-RELATED"/>
    <property type="match status" value="1"/>
</dbReference>
<sequence>MTLQQLRDFTAIVAHGGVRAAARELGVSQAGLTKSVARLEEATQAELFLRTSRGITLTAVGETLLQHALAILRECDRAESSLIQLRGDLAGKVELGVSPVASLHLLPAVTAEFLRRYPLGQLSVVQGMSHSLVPMIRSGHLDVAVSSLPDAFDTTGLNTIPLFPTEPVVVGRKSHPLANSRSVNDLLDCHWMESGMTDRFGAPGSSVGAMFSEAGFGKPRIAVVCDSLSDTILLVTKSDLLSVLPAAIFTQNFLQSGLVVLPIERPLKTFPTAVIHRATPPLSPLAVSLVGMLVSYAKIRTKVGSLPANKS</sequence>
<reference evidence="6 7" key="2">
    <citation type="journal article" date="2018" name="Int. J. Syst. Evol. Microbiol.">
        <title>Burkholderia insecticola sp. nov., a gut symbiotic bacterium of the bean bug Riptortus pedestris.</title>
        <authorList>
            <person name="Takeshita K."/>
            <person name="Tamaki H."/>
            <person name="Ohbayashi T."/>
            <person name="Meng X.-Y."/>
            <person name="Sone T."/>
            <person name="Mitani Y."/>
            <person name="Peeters C."/>
            <person name="Kikuchi Y."/>
            <person name="Vandamme P."/>
        </authorList>
    </citation>
    <scope>NUCLEOTIDE SEQUENCE [LARGE SCALE GENOMIC DNA]</scope>
    <source>
        <strain evidence="6">RPE64</strain>
        <plasmid evidence="6 7">p2</plasmid>
    </source>
</reference>
<accession>A0A060PQV0</accession>
<dbReference type="Proteomes" id="UP000013966">
    <property type="component" value="Plasmid p2"/>
</dbReference>
<dbReference type="AlphaFoldDB" id="A0A060PQV0"/>
<evidence type="ECO:0000256" key="3">
    <source>
        <dbReference type="ARBA" id="ARBA00023125"/>
    </source>
</evidence>
<dbReference type="Pfam" id="PF00126">
    <property type="entry name" value="HTH_1"/>
    <property type="match status" value="1"/>
</dbReference>
<dbReference type="RefSeq" id="WP_044044108.1">
    <property type="nucleotide sequence ID" value="NC_021295.1"/>
</dbReference>
<evidence type="ECO:0000256" key="4">
    <source>
        <dbReference type="ARBA" id="ARBA00023163"/>
    </source>
</evidence>
<dbReference type="InterPro" id="IPR036388">
    <property type="entry name" value="WH-like_DNA-bd_sf"/>
</dbReference>
<dbReference type="PRINTS" id="PR00039">
    <property type="entry name" value="HTHLYSR"/>
</dbReference>
<dbReference type="HOGENOM" id="CLU_039613_6_0_4"/>
<geneLocation type="plasmid" evidence="6 7">
    <name>p2</name>
</geneLocation>
<evidence type="ECO:0000313" key="7">
    <source>
        <dbReference type="Proteomes" id="UP000013966"/>
    </source>
</evidence>
<dbReference type="GO" id="GO:0003677">
    <property type="term" value="F:DNA binding"/>
    <property type="evidence" value="ECO:0007669"/>
    <property type="project" value="UniProtKB-KW"/>
</dbReference>
<evidence type="ECO:0000256" key="2">
    <source>
        <dbReference type="ARBA" id="ARBA00023015"/>
    </source>
</evidence>
<dbReference type="PROSITE" id="PS50931">
    <property type="entry name" value="HTH_LYSR"/>
    <property type="match status" value="1"/>
</dbReference>
<dbReference type="Pfam" id="PF03466">
    <property type="entry name" value="LysR_substrate"/>
    <property type="match status" value="1"/>
</dbReference>
<dbReference type="OrthoDB" id="8524600at2"/>
<feature type="domain" description="HTH lysR-type" evidence="5">
    <location>
        <begin position="1"/>
        <end position="58"/>
    </location>
</feature>
<dbReference type="SUPFAM" id="SSF46785">
    <property type="entry name" value="Winged helix' DNA-binding domain"/>
    <property type="match status" value="1"/>
</dbReference>
<dbReference type="InterPro" id="IPR005119">
    <property type="entry name" value="LysR_subst-bd"/>
</dbReference>
<dbReference type="InterPro" id="IPR036390">
    <property type="entry name" value="WH_DNA-bd_sf"/>
</dbReference>
<dbReference type="EMBL" id="AP013062">
    <property type="protein sequence ID" value="BAO94039.1"/>
    <property type="molecule type" value="Genomic_DNA"/>
</dbReference>
<dbReference type="PANTHER" id="PTHR30419">
    <property type="entry name" value="HTH-TYPE TRANSCRIPTIONAL REGULATOR YBHD"/>
    <property type="match status" value="1"/>
</dbReference>
<gene>
    <name evidence="6" type="primary">abgR</name>
    <name evidence="6" type="ORF">BRPE64_ECDS01570</name>
</gene>
<evidence type="ECO:0000313" key="6">
    <source>
        <dbReference type="EMBL" id="BAO94039.1"/>
    </source>
</evidence>
<dbReference type="GO" id="GO:0005829">
    <property type="term" value="C:cytosol"/>
    <property type="evidence" value="ECO:0007669"/>
    <property type="project" value="TreeGrafter"/>
</dbReference>
<comment type="similarity">
    <text evidence="1">Belongs to the LysR transcriptional regulatory family.</text>
</comment>
<dbReference type="Gene3D" id="3.40.190.290">
    <property type="match status" value="1"/>
</dbReference>
<dbReference type="GO" id="GO:0003700">
    <property type="term" value="F:DNA-binding transcription factor activity"/>
    <property type="evidence" value="ECO:0007669"/>
    <property type="project" value="InterPro"/>
</dbReference>
<dbReference type="FunFam" id="1.10.10.10:FF:000001">
    <property type="entry name" value="LysR family transcriptional regulator"/>
    <property type="match status" value="1"/>
</dbReference>
<proteinExistence type="inferred from homology"/>
<dbReference type="InterPro" id="IPR050950">
    <property type="entry name" value="HTH-type_LysR_regulators"/>
</dbReference>
<keyword evidence="3" id="KW-0238">DNA-binding</keyword>
<keyword evidence="2" id="KW-0805">Transcription regulation</keyword>
<dbReference type="InterPro" id="IPR000847">
    <property type="entry name" value="LysR_HTH_N"/>
</dbReference>
<reference evidence="6 7" key="1">
    <citation type="journal article" date="2013" name="Genome Announc.">
        <title>Complete Genome Sequence of Burkholderia sp. Strain RPE64, Bacterial Symbiont of the Bean Bug Riptortus pedestris.</title>
        <authorList>
            <person name="Shibata T.F."/>
            <person name="Maeda T."/>
            <person name="Nikoh N."/>
            <person name="Yamaguchi K."/>
            <person name="Oshima K."/>
            <person name="Hattori M."/>
            <person name="Nishiyama T."/>
            <person name="Hasebe M."/>
            <person name="Fukatsu T."/>
            <person name="Kikuchi Y."/>
            <person name="Shigenobu S."/>
        </authorList>
    </citation>
    <scope>NUCLEOTIDE SEQUENCE [LARGE SCALE GENOMIC DNA]</scope>
    <source>
        <plasmid evidence="6 7">p2</plasmid>
    </source>
</reference>
<organism evidence="6 7">
    <name type="scientific">Caballeronia insecticola</name>
    <dbReference type="NCBI Taxonomy" id="758793"/>
    <lineage>
        <taxon>Bacteria</taxon>
        <taxon>Pseudomonadati</taxon>
        <taxon>Pseudomonadota</taxon>
        <taxon>Betaproteobacteria</taxon>
        <taxon>Burkholderiales</taxon>
        <taxon>Burkholderiaceae</taxon>
        <taxon>Caballeronia</taxon>
    </lineage>
</organism>
<dbReference type="KEGG" id="buo:BRPE64_ECDS01570"/>
<protein>
    <submittedName>
        <fullName evidence="6">Transcriptional regulator LysR family</fullName>
    </submittedName>
</protein>
<keyword evidence="6" id="KW-0614">Plasmid</keyword>
<dbReference type="SUPFAM" id="SSF53850">
    <property type="entry name" value="Periplasmic binding protein-like II"/>
    <property type="match status" value="1"/>
</dbReference>
<name>A0A060PQV0_9BURK</name>
<keyword evidence="7" id="KW-1185">Reference proteome</keyword>
<dbReference type="Gene3D" id="1.10.10.10">
    <property type="entry name" value="Winged helix-like DNA-binding domain superfamily/Winged helix DNA-binding domain"/>
    <property type="match status" value="1"/>
</dbReference>
<evidence type="ECO:0000259" key="5">
    <source>
        <dbReference type="PROSITE" id="PS50931"/>
    </source>
</evidence>
<keyword evidence="4" id="KW-0804">Transcription</keyword>